<reference evidence="1" key="1">
    <citation type="submission" date="2020-05" db="EMBL/GenBank/DDBJ databases">
        <authorList>
            <person name="Chiriac C."/>
            <person name="Salcher M."/>
            <person name="Ghai R."/>
            <person name="Kavagutti S V."/>
        </authorList>
    </citation>
    <scope>NUCLEOTIDE SEQUENCE</scope>
</reference>
<dbReference type="PANTHER" id="PTHR10151">
    <property type="entry name" value="ECTONUCLEOTIDE PYROPHOSPHATASE/PHOSPHODIESTERASE"/>
    <property type="match status" value="1"/>
</dbReference>
<protein>
    <submittedName>
        <fullName evidence="1">Unannotated protein</fullName>
    </submittedName>
</protein>
<dbReference type="PANTHER" id="PTHR10151:SF120">
    <property type="entry name" value="BIS(5'-ADENOSYL)-TRIPHOSPHATASE"/>
    <property type="match status" value="1"/>
</dbReference>
<dbReference type="SUPFAM" id="SSF53649">
    <property type="entry name" value="Alkaline phosphatase-like"/>
    <property type="match status" value="1"/>
</dbReference>
<organism evidence="1">
    <name type="scientific">freshwater metagenome</name>
    <dbReference type="NCBI Taxonomy" id="449393"/>
    <lineage>
        <taxon>unclassified sequences</taxon>
        <taxon>metagenomes</taxon>
        <taxon>ecological metagenomes</taxon>
    </lineage>
</organism>
<dbReference type="InterPro" id="IPR002591">
    <property type="entry name" value="Phosphodiest/P_Trfase"/>
</dbReference>
<sequence>MGQCLIWKATVSGMEPIRPDFAGASIAGIIPALLGSRPDTWVPAPANGAESVVLLVLDGLGWAQIEANRGLLPNISSMQGSAITSVAPSTTATALTSITTGLTPIEHGVLGYRVREEEDVLNILSWRTDQGSRPPEPEAFQRHAAFMGREVPVVTKSEFRTTGFTKAHLGGARLEGWSTVAVLVEQCARLALTDPLVYAYYPGVDAVAHEYGLNDDRYFAELKFADRLVGWILESLPSSTALLITADHGQVEVGRDGWLETGSLAKYIEMQAGEGRFRHLYAKQGAAADLAGAARSEFGDQAWVFTRSELINDGWFGEGRPTPSAGRRIGDVVLAAKDCWAFTDPSLRREAQLISAHGSLTEAEMFVPFLGARGVR</sequence>
<dbReference type="Pfam" id="PF01663">
    <property type="entry name" value="Phosphodiest"/>
    <property type="match status" value="1"/>
</dbReference>
<accession>A0A6J6WWF4</accession>
<proteinExistence type="predicted"/>
<name>A0A6J6WWF4_9ZZZZ</name>
<dbReference type="Gene3D" id="3.40.720.10">
    <property type="entry name" value="Alkaline Phosphatase, subunit A"/>
    <property type="match status" value="1"/>
</dbReference>
<dbReference type="GO" id="GO:0016787">
    <property type="term" value="F:hydrolase activity"/>
    <property type="evidence" value="ECO:0007669"/>
    <property type="project" value="UniProtKB-ARBA"/>
</dbReference>
<evidence type="ECO:0000313" key="1">
    <source>
        <dbReference type="EMBL" id="CAB4789340.1"/>
    </source>
</evidence>
<gene>
    <name evidence="1" type="ORF">UFOPK2925_01319</name>
</gene>
<dbReference type="AlphaFoldDB" id="A0A6J6WWF4"/>
<dbReference type="EMBL" id="CAEZZU010000227">
    <property type="protein sequence ID" value="CAB4789340.1"/>
    <property type="molecule type" value="Genomic_DNA"/>
</dbReference>
<dbReference type="InterPro" id="IPR017850">
    <property type="entry name" value="Alkaline_phosphatase_core_sf"/>
</dbReference>